<dbReference type="Gene3D" id="3.30.70.1060">
    <property type="entry name" value="Dimeric alpha+beta barrel"/>
    <property type="match status" value="1"/>
</dbReference>
<dbReference type="Proteomes" id="UP001595462">
    <property type="component" value="Unassembled WGS sequence"/>
</dbReference>
<evidence type="ECO:0000259" key="2">
    <source>
        <dbReference type="Pfam" id="PF03795"/>
    </source>
</evidence>
<organism evidence="3 4">
    <name type="scientific">Salinisphaera aquimarina</name>
    <dbReference type="NCBI Taxonomy" id="2094031"/>
    <lineage>
        <taxon>Bacteria</taxon>
        <taxon>Pseudomonadati</taxon>
        <taxon>Pseudomonadota</taxon>
        <taxon>Gammaproteobacteria</taxon>
        <taxon>Salinisphaerales</taxon>
        <taxon>Salinisphaeraceae</taxon>
        <taxon>Salinisphaera</taxon>
    </lineage>
</organism>
<dbReference type="SUPFAM" id="SSF54909">
    <property type="entry name" value="Dimeric alpha+beta barrel"/>
    <property type="match status" value="1"/>
</dbReference>
<reference evidence="4" key="1">
    <citation type="journal article" date="2019" name="Int. J. Syst. Evol. Microbiol.">
        <title>The Global Catalogue of Microorganisms (GCM) 10K type strain sequencing project: providing services to taxonomists for standard genome sequencing and annotation.</title>
        <authorList>
            <consortium name="The Broad Institute Genomics Platform"/>
            <consortium name="The Broad Institute Genome Sequencing Center for Infectious Disease"/>
            <person name="Wu L."/>
            <person name="Ma J."/>
        </authorList>
    </citation>
    <scope>NUCLEOTIDE SEQUENCE [LARGE SCALE GENOMIC DNA]</scope>
    <source>
        <strain evidence="4">KCTC 52640</strain>
    </source>
</reference>
<evidence type="ECO:0000313" key="3">
    <source>
        <dbReference type="EMBL" id="MFC3102489.1"/>
    </source>
</evidence>
<accession>A0ABV7EID5</accession>
<comment type="caution">
    <text evidence="3">The sequence shown here is derived from an EMBL/GenBank/DDBJ whole genome shotgun (WGS) entry which is preliminary data.</text>
</comment>
<sequence>MPYMIETFDKPGHHDLRLQSRDVHLAYLDAHAHLLIACGAKLVDDGESATGGLYLLDVESRDEAQNFIEADPFHQAELFERVDICRWRKAYVDGKNLL</sequence>
<dbReference type="RefSeq" id="WP_380685605.1">
    <property type="nucleotide sequence ID" value="NZ_JBHRSS010000001.1"/>
</dbReference>
<dbReference type="NCBIfam" id="NF009503">
    <property type="entry name" value="PRK12863.1-3"/>
    <property type="match status" value="1"/>
</dbReference>
<name>A0ABV7EID5_9GAMM</name>
<feature type="domain" description="YCII-related" evidence="2">
    <location>
        <begin position="1"/>
        <end position="88"/>
    </location>
</feature>
<dbReference type="InterPro" id="IPR051807">
    <property type="entry name" value="Sec-metab_biosynth-assoc"/>
</dbReference>
<gene>
    <name evidence="3" type="ORF">ACFOSU_01125</name>
</gene>
<evidence type="ECO:0000313" key="4">
    <source>
        <dbReference type="Proteomes" id="UP001595462"/>
    </source>
</evidence>
<proteinExistence type="inferred from homology"/>
<dbReference type="EMBL" id="JBHRSS010000001">
    <property type="protein sequence ID" value="MFC3102489.1"/>
    <property type="molecule type" value="Genomic_DNA"/>
</dbReference>
<dbReference type="Pfam" id="PF03795">
    <property type="entry name" value="YCII"/>
    <property type="match status" value="1"/>
</dbReference>
<dbReference type="PANTHER" id="PTHR33606:SF3">
    <property type="entry name" value="PROTEIN YCII"/>
    <property type="match status" value="1"/>
</dbReference>
<evidence type="ECO:0000256" key="1">
    <source>
        <dbReference type="ARBA" id="ARBA00007689"/>
    </source>
</evidence>
<dbReference type="InterPro" id="IPR005545">
    <property type="entry name" value="YCII"/>
</dbReference>
<protein>
    <submittedName>
        <fullName evidence="3">YciI family protein</fullName>
    </submittedName>
</protein>
<dbReference type="PANTHER" id="PTHR33606">
    <property type="entry name" value="PROTEIN YCII"/>
    <property type="match status" value="1"/>
</dbReference>
<comment type="similarity">
    <text evidence="1">Belongs to the YciI family.</text>
</comment>
<keyword evidence="4" id="KW-1185">Reference proteome</keyword>
<dbReference type="InterPro" id="IPR011008">
    <property type="entry name" value="Dimeric_a/b-barrel"/>
</dbReference>